<dbReference type="AlphaFoldDB" id="A0A9P4ICI6"/>
<name>A0A9P4ICI6_9PEZI</name>
<sequence length="264" mass="30089">MHNYTAYAAHTIPANDTTRAVWVYKVPQESFRFPFLLHGILAFSAYHLAYLDHSAQQTSYHALARMHQTEAIHGMRDALPMLGQENCHALFVTSSLLALMAFTEKDSLIALVDISSMLRGMDAIIDKTEQLIYAGPFASLFAFYPGTDVPECLSVLLTELQGPEFARVAASSRVASVAAWELREAIEFCLKHAPYPLLRAVMLWPIRVDTKFWDVAREDHDWACKQVLKWYAAILEEAGNHWWFLGKWKTMKWSWHDEDVVVVA</sequence>
<protein>
    <submittedName>
        <fullName evidence="1">Uncharacterized protein</fullName>
    </submittedName>
</protein>
<dbReference type="GO" id="GO:0001228">
    <property type="term" value="F:DNA-binding transcription activator activity, RNA polymerase II-specific"/>
    <property type="evidence" value="ECO:0007669"/>
    <property type="project" value="TreeGrafter"/>
</dbReference>
<dbReference type="PANTHER" id="PTHR47784:SF5">
    <property type="entry name" value="STEROL UPTAKE CONTROL PROTEIN 2"/>
    <property type="match status" value="1"/>
</dbReference>
<dbReference type="EMBL" id="ML978131">
    <property type="protein sequence ID" value="KAF2095731.1"/>
    <property type="molecule type" value="Genomic_DNA"/>
</dbReference>
<keyword evidence="2" id="KW-1185">Reference proteome</keyword>
<organism evidence="1 2">
    <name type="scientific">Rhizodiscina lignyota</name>
    <dbReference type="NCBI Taxonomy" id="1504668"/>
    <lineage>
        <taxon>Eukaryota</taxon>
        <taxon>Fungi</taxon>
        <taxon>Dikarya</taxon>
        <taxon>Ascomycota</taxon>
        <taxon>Pezizomycotina</taxon>
        <taxon>Dothideomycetes</taxon>
        <taxon>Pleosporomycetidae</taxon>
        <taxon>Aulographales</taxon>
        <taxon>Rhizodiscinaceae</taxon>
        <taxon>Rhizodiscina</taxon>
    </lineage>
</organism>
<dbReference type="OrthoDB" id="3546279at2759"/>
<comment type="caution">
    <text evidence="1">The sequence shown here is derived from an EMBL/GenBank/DDBJ whole genome shotgun (WGS) entry which is preliminary data.</text>
</comment>
<accession>A0A9P4ICI6</accession>
<evidence type="ECO:0000313" key="1">
    <source>
        <dbReference type="EMBL" id="KAF2095731.1"/>
    </source>
</evidence>
<dbReference type="InterPro" id="IPR021858">
    <property type="entry name" value="Fun_TF"/>
</dbReference>
<dbReference type="PANTHER" id="PTHR47784">
    <property type="entry name" value="STEROL UPTAKE CONTROL PROTEIN 2"/>
    <property type="match status" value="1"/>
</dbReference>
<dbReference type="Proteomes" id="UP000799772">
    <property type="component" value="Unassembled WGS sequence"/>
</dbReference>
<dbReference type="InterPro" id="IPR053157">
    <property type="entry name" value="Sterol_Uptake_Regulator"/>
</dbReference>
<dbReference type="Pfam" id="PF11951">
    <property type="entry name" value="Fungal_trans_2"/>
    <property type="match status" value="1"/>
</dbReference>
<reference evidence="1" key="1">
    <citation type="journal article" date="2020" name="Stud. Mycol.">
        <title>101 Dothideomycetes genomes: a test case for predicting lifestyles and emergence of pathogens.</title>
        <authorList>
            <person name="Haridas S."/>
            <person name="Albert R."/>
            <person name="Binder M."/>
            <person name="Bloem J."/>
            <person name="Labutti K."/>
            <person name="Salamov A."/>
            <person name="Andreopoulos B."/>
            <person name="Baker S."/>
            <person name="Barry K."/>
            <person name="Bills G."/>
            <person name="Bluhm B."/>
            <person name="Cannon C."/>
            <person name="Castanera R."/>
            <person name="Culley D."/>
            <person name="Daum C."/>
            <person name="Ezra D."/>
            <person name="Gonzalez J."/>
            <person name="Henrissat B."/>
            <person name="Kuo A."/>
            <person name="Liang C."/>
            <person name="Lipzen A."/>
            <person name="Lutzoni F."/>
            <person name="Magnuson J."/>
            <person name="Mondo S."/>
            <person name="Nolan M."/>
            <person name="Ohm R."/>
            <person name="Pangilinan J."/>
            <person name="Park H.-J."/>
            <person name="Ramirez L."/>
            <person name="Alfaro M."/>
            <person name="Sun H."/>
            <person name="Tritt A."/>
            <person name="Yoshinaga Y."/>
            <person name="Zwiers L.-H."/>
            <person name="Turgeon B."/>
            <person name="Goodwin S."/>
            <person name="Spatafora J."/>
            <person name="Crous P."/>
            <person name="Grigoriev I."/>
        </authorList>
    </citation>
    <scope>NUCLEOTIDE SEQUENCE</scope>
    <source>
        <strain evidence="1">CBS 133067</strain>
    </source>
</reference>
<proteinExistence type="predicted"/>
<evidence type="ECO:0000313" key="2">
    <source>
        <dbReference type="Proteomes" id="UP000799772"/>
    </source>
</evidence>
<gene>
    <name evidence="1" type="ORF">NA57DRAFT_59711</name>
</gene>